<dbReference type="Proteomes" id="UP000234681">
    <property type="component" value="Chromosome 10"/>
</dbReference>
<accession>A6HHT8</accession>
<organism evidence="1 2">
    <name type="scientific">Rattus norvegicus</name>
    <name type="common">Rat</name>
    <dbReference type="NCBI Taxonomy" id="10116"/>
    <lineage>
        <taxon>Eukaryota</taxon>
        <taxon>Metazoa</taxon>
        <taxon>Chordata</taxon>
        <taxon>Craniata</taxon>
        <taxon>Vertebrata</taxon>
        <taxon>Euteleostomi</taxon>
        <taxon>Mammalia</taxon>
        <taxon>Eutheria</taxon>
        <taxon>Euarchontoglires</taxon>
        <taxon>Glires</taxon>
        <taxon>Rodentia</taxon>
        <taxon>Myomorpha</taxon>
        <taxon>Muroidea</taxon>
        <taxon>Muridae</taxon>
        <taxon>Murinae</taxon>
        <taxon>Rattus</taxon>
    </lineage>
</organism>
<protein>
    <submittedName>
        <fullName evidence="1">RCG33722, isoform CRA_b</fullName>
    </submittedName>
</protein>
<dbReference type="AlphaFoldDB" id="A6HHT8"/>
<sequence length="21" mass="2591">MLELWLWPPFFSYPLQLPQGQ</sequence>
<dbReference type="EMBL" id="CH473948">
    <property type="protein sequence ID" value="EDM05593.1"/>
    <property type="molecule type" value="Genomic_DNA"/>
</dbReference>
<reference evidence="1 2" key="1">
    <citation type="submission" date="2005-07" db="EMBL/GenBank/DDBJ databases">
        <authorList>
            <person name="Mural R.J."/>
            <person name="Li P.W."/>
            <person name="Adams M.D."/>
            <person name="Amanatides P.G."/>
            <person name="Baden-Tillson H."/>
            <person name="Barnstead M."/>
            <person name="Chin S.H."/>
            <person name="Dew I."/>
            <person name="Evans C.A."/>
            <person name="Ferriera S."/>
            <person name="Flanigan M."/>
            <person name="Fosler C."/>
            <person name="Glodek A."/>
            <person name="Gu Z."/>
            <person name="Holt R.A."/>
            <person name="Jennings D."/>
            <person name="Kraft C.L."/>
            <person name="Lu F."/>
            <person name="Nguyen T."/>
            <person name="Nusskern D.R."/>
            <person name="Pfannkoch C.M."/>
            <person name="Sitter C."/>
            <person name="Sutton G.G."/>
            <person name="Venter J.C."/>
            <person name="Wang Z."/>
            <person name="Woodage T."/>
            <person name="Zheng X.H."/>
            <person name="Zhong F."/>
        </authorList>
    </citation>
    <scope>NUCLEOTIDE SEQUENCE [LARGE SCALE GENOMIC DNA]</scope>
    <source>
        <strain>BN</strain>
        <strain evidence="2">Sprague-Dawley</strain>
    </source>
</reference>
<gene>
    <name evidence="1" type="ORF">rCG_33722</name>
</gene>
<name>A6HHT8_RAT</name>
<proteinExistence type="predicted"/>
<evidence type="ECO:0000313" key="1">
    <source>
        <dbReference type="EMBL" id="EDM05593.1"/>
    </source>
</evidence>
<evidence type="ECO:0000313" key="2">
    <source>
        <dbReference type="Proteomes" id="UP000234681"/>
    </source>
</evidence>